<comment type="caution">
    <text evidence="1">The sequence shown here is derived from an EMBL/GenBank/DDBJ whole genome shotgun (WGS) entry which is preliminary data.</text>
</comment>
<dbReference type="RefSeq" id="WP_282764053.1">
    <property type="nucleotide sequence ID" value="NZ_JASCTH010000023.1"/>
</dbReference>
<evidence type="ECO:0000313" key="1">
    <source>
        <dbReference type="EMBL" id="MDI6103047.1"/>
    </source>
</evidence>
<organism evidence="1 2">
    <name type="scientific">Actinoplanes sandaracinus</name>
    <dbReference type="NCBI Taxonomy" id="3045177"/>
    <lineage>
        <taxon>Bacteria</taxon>
        <taxon>Bacillati</taxon>
        <taxon>Actinomycetota</taxon>
        <taxon>Actinomycetes</taxon>
        <taxon>Micromonosporales</taxon>
        <taxon>Micromonosporaceae</taxon>
        <taxon>Actinoplanes</taxon>
    </lineage>
</organism>
<sequence length="226" mass="24731">MSLRAPDGRTLTIDGTPGAFLGGWAFMLWVDSPEGTYRLHTGTAGSTELVTKQTGEFAGFTVREVSWKGARLQSFEDTANNGTTVLWIGAHHELSTFVAGTSVPLEPFMDRLSKFDIQDSPEGIVLTPRPGSGRRLRNMLAANTIRDVCSLTVKPVEDVVSYIPKRAGKKVRGGQLWRTEERDTSGSLMYRTALIANETTATVLTPVRDDDPRLIEAAESVNFSLK</sequence>
<dbReference type="EMBL" id="JASCTH010000023">
    <property type="protein sequence ID" value="MDI6103047.1"/>
    <property type="molecule type" value="Genomic_DNA"/>
</dbReference>
<name>A0ABT6WTH6_9ACTN</name>
<protein>
    <submittedName>
        <fullName evidence="1">Uncharacterized protein</fullName>
    </submittedName>
</protein>
<gene>
    <name evidence="1" type="ORF">QLQ12_30975</name>
</gene>
<keyword evidence="2" id="KW-1185">Reference proteome</keyword>
<proteinExistence type="predicted"/>
<accession>A0ABT6WTH6</accession>
<reference evidence="1 2" key="1">
    <citation type="submission" date="2023-05" db="EMBL/GenBank/DDBJ databases">
        <title>Actinoplanes sp. NEAU-A12 genome sequencing.</title>
        <authorList>
            <person name="Wang Z.-S."/>
        </authorList>
    </citation>
    <scope>NUCLEOTIDE SEQUENCE [LARGE SCALE GENOMIC DNA]</scope>
    <source>
        <strain evidence="1 2">NEAU-A12</strain>
    </source>
</reference>
<evidence type="ECO:0000313" key="2">
    <source>
        <dbReference type="Proteomes" id="UP001241758"/>
    </source>
</evidence>
<dbReference type="Proteomes" id="UP001241758">
    <property type="component" value="Unassembled WGS sequence"/>
</dbReference>